<dbReference type="RefSeq" id="WP_090291660.1">
    <property type="nucleotide sequence ID" value="NZ_FNKI01000001.1"/>
</dbReference>
<name>A0A1H2VP83_9FLAO</name>
<organism evidence="2 3">
    <name type="scientific">Flagellimonas zhangzhouensis</name>
    <dbReference type="NCBI Taxonomy" id="1073328"/>
    <lineage>
        <taxon>Bacteria</taxon>
        <taxon>Pseudomonadati</taxon>
        <taxon>Bacteroidota</taxon>
        <taxon>Flavobacteriia</taxon>
        <taxon>Flavobacteriales</taxon>
        <taxon>Flavobacteriaceae</taxon>
        <taxon>Flagellimonas</taxon>
    </lineage>
</organism>
<feature type="signal peptide" evidence="1">
    <location>
        <begin position="1"/>
        <end position="26"/>
    </location>
</feature>
<accession>A0A1H2VP83</accession>
<evidence type="ECO:0000313" key="3">
    <source>
        <dbReference type="Proteomes" id="UP000199592"/>
    </source>
</evidence>
<dbReference type="Proteomes" id="UP000199592">
    <property type="component" value="Unassembled WGS sequence"/>
</dbReference>
<reference evidence="3" key="1">
    <citation type="submission" date="2016-10" db="EMBL/GenBank/DDBJ databases">
        <authorList>
            <person name="Varghese N."/>
            <person name="Submissions S."/>
        </authorList>
    </citation>
    <scope>NUCLEOTIDE SEQUENCE [LARGE SCALE GENOMIC DNA]</scope>
    <source>
        <strain evidence="3">DSM 25030</strain>
    </source>
</reference>
<dbReference type="EMBL" id="FNMY01000002">
    <property type="protein sequence ID" value="SDW70123.1"/>
    <property type="molecule type" value="Genomic_DNA"/>
</dbReference>
<keyword evidence="1" id="KW-0732">Signal</keyword>
<dbReference type="OrthoDB" id="1423730at2"/>
<dbReference type="AlphaFoldDB" id="A0A1H2VP83"/>
<evidence type="ECO:0000313" key="2">
    <source>
        <dbReference type="EMBL" id="SDW70123.1"/>
    </source>
</evidence>
<keyword evidence="3" id="KW-1185">Reference proteome</keyword>
<dbReference type="STRING" id="1073328.SAMN05216294_0128"/>
<proteinExistence type="predicted"/>
<evidence type="ECO:0000256" key="1">
    <source>
        <dbReference type="SAM" id="SignalP"/>
    </source>
</evidence>
<gene>
    <name evidence="2" type="ORF">SAMN04487892_2165</name>
</gene>
<feature type="chain" id="PRO_5011456295" evidence="1">
    <location>
        <begin position="27"/>
        <end position="193"/>
    </location>
</feature>
<protein>
    <submittedName>
        <fullName evidence="2">Uncharacterized protein</fullName>
    </submittedName>
</protein>
<sequence>MFHIKNIFARKCLFGILLLNTLNVLAQTDSIATVRLDNFMLENCKRTYTEITVPAVQKILKHKAYHIELETHNLYGDKTQRTNEFIVIDTDSLVTTFETIKETTQLPKLTSYIKEDFVLNEQSAPDFESLLDQIYPLPDWKPDKREFFFKNGKWYFLRDGYFRTKQGFEISIDSTGRIVDICYKMKWEETESR</sequence>